<sequence>MTVNQVYRVSSTEELIAALAECRGITGLTEIVLAEGDYFLSSTLVLDAAYQDLVMRGEGRVRLIGGKRLMGWKPVEEAEVLTRLDPEVRGRIMVCDLTSLEIEETGGLVSRGFGRQTAPSHAEPIWNGKPMSLSQYPKRGEFLKITGFAQGRMNELEEMAGIQEHGFNYDDDRPAAWAANDDLWVHGYWSFDWAQSYEHVQSIDLTSKHVLTQPPYAVSPFRIGQRFYFLNILEEIRYPGDYYLDRKTNKLYFYPDSEASDTDNELLLSMLESPICKLAGCLRVSLIGVTFECTRGDGLQVDEGSDVVIDRCLFRHIGNTAIHMEGGVRNTIRNCTIHDCGDGGINAYGGDRVTLASSEFTITNNHIYRIGQWSRCYNTAINIKGVGIHATHNLIHDLPHIGILYWGNDIVLEHNEIYSVCMETGDAGAIYSGRDLSSRGNRVCHNFIHHLGGVGLGTMGIYNDDGISGTVMEDNFFLKVGRAAFMGGGVDFVVRNNVFVKCYPAITVDSRIAHTKYFWGPAYEVLKKSFYEGASSWRKDPSEPTLDASQSPYIERYPELAEIDRMFKENRPMTGAAQISQNVFCSKTLFRYFYDKRDENNKRMYNGGALIQPSKEQLSVILDSRQDIHMEWSAGKGSWLFEKNFTAQPSDFEDAELGEIAVRQGSEAYDYGYERRELSTIGLIDEDRDVNPPKIITSLTYSYRGDRTLILTIRNESKQTVSGVIQLYTSSNVQLAHYQVPFSLNPKEENSVVVGTVDRDDEFTVEARSELPGVRPSRI</sequence>
<dbReference type="PANTHER" id="PTHR36453">
    <property type="entry name" value="SECRETED PROTEIN-RELATED"/>
    <property type="match status" value="1"/>
</dbReference>
<feature type="domain" description="Right handed beta helix" evidence="1">
    <location>
        <begin position="284"/>
        <end position="366"/>
    </location>
</feature>
<dbReference type="SUPFAM" id="SSF51126">
    <property type="entry name" value="Pectin lyase-like"/>
    <property type="match status" value="1"/>
</dbReference>
<dbReference type="InterPro" id="IPR011050">
    <property type="entry name" value="Pectin_lyase_fold/virulence"/>
</dbReference>
<evidence type="ECO:0000313" key="2">
    <source>
        <dbReference type="EMBL" id="GGD61161.1"/>
    </source>
</evidence>
<reference evidence="2" key="1">
    <citation type="journal article" date="2014" name="Int. J. Syst. Evol. Microbiol.">
        <title>Complete genome sequence of Corynebacterium casei LMG S-19264T (=DSM 44701T), isolated from a smear-ripened cheese.</title>
        <authorList>
            <consortium name="US DOE Joint Genome Institute (JGI-PGF)"/>
            <person name="Walter F."/>
            <person name="Albersmeier A."/>
            <person name="Kalinowski J."/>
            <person name="Ruckert C."/>
        </authorList>
    </citation>
    <scope>NUCLEOTIDE SEQUENCE</scope>
    <source>
        <strain evidence="2">CGMCC 1.15178</strain>
    </source>
</reference>
<dbReference type="InterPro" id="IPR012334">
    <property type="entry name" value="Pectin_lyas_fold"/>
</dbReference>
<keyword evidence="3" id="KW-1185">Reference proteome</keyword>
<dbReference type="Pfam" id="PF13229">
    <property type="entry name" value="Beta_helix"/>
    <property type="match status" value="1"/>
</dbReference>
<proteinExistence type="predicted"/>
<dbReference type="PANTHER" id="PTHR36453:SF1">
    <property type="entry name" value="RIGHT HANDED BETA HELIX DOMAIN-CONTAINING PROTEIN"/>
    <property type="match status" value="1"/>
</dbReference>
<dbReference type="EMBL" id="BMHP01000001">
    <property type="protein sequence ID" value="GGD61161.1"/>
    <property type="molecule type" value="Genomic_DNA"/>
</dbReference>
<dbReference type="AlphaFoldDB" id="A0A917DQH6"/>
<dbReference type="SMART" id="SM00710">
    <property type="entry name" value="PbH1"/>
    <property type="match status" value="7"/>
</dbReference>
<dbReference type="Gene3D" id="2.160.20.10">
    <property type="entry name" value="Single-stranded right-handed beta-helix, Pectin lyase-like"/>
    <property type="match status" value="1"/>
</dbReference>
<comment type="caution">
    <text evidence="2">The sequence shown here is derived from an EMBL/GenBank/DDBJ whole genome shotgun (WGS) entry which is preliminary data.</text>
</comment>
<dbReference type="InterPro" id="IPR039448">
    <property type="entry name" value="Beta_helix"/>
</dbReference>
<dbReference type="InterPro" id="IPR006626">
    <property type="entry name" value="PbH1"/>
</dbReference>
<protein>
    <recommendedName>
        <fullName evidence="1">Right handed beta helix domain-containing protein</fullName>
    </recommendedName>
</protein>
<dbReference type="RefSeq" id="WP_188991222.1">
    <property type="nucleotide sequence ID" value="NZ_BMHP01000001.1"/>
</dbReference>
<evidence type="ECO:0000313" key="3">
    <source>
        <dbReference type="Proteomes" id="UP000612456"/>
    </source>
</evidence>
<gene>
    <name evidence="2" type="ORF">GCM10010911_18760</name>
</gene>
<dbReference type="Proteomes" id="UP000612456">
    <property type="component" value="Unassembled WGS sequence"/>
</dbReference>
<accession>A0A917DQH6</accession>
<evidence type="ECO:0000259" key="1">
    <source>
        <dbReference type="Pfam" id="PF13229"/>
    </source>
</evidence>
<name>A0A917DQH6_9BACL</name>
<organism evidence="2 3">
    <name type="scientific">Paenibacillus nasutitermitis</name>
    <dbReference type="NCBI Taxonomy" id="1652958"/>
    <lineage>
        <taxon>Bacteria</taxon>
        <taxon>Bacillati</taxon>
        <taxon>Bacillota</taxon>
        <taxon>Bacilli</taxon>
        <taxon>Bacillales</taxon>
        <taxon>Paenibacillaceae</taxon>
        <taxon>Paenibacillus</taxon>
    </lineage>
</organism>
<reference evidence="2" key="2">
    <citation type="submission" date="2020-09" db="EMBL/GenBank/DDBJ databases">
        <authorList>
            <person name="Sun Q."/>
            <person name="Zhou Y."/>
        </authorList>
    </citation>
    <scope>NUCLEOTIDE SEQUENCE</scope>
    <source>
        <strain evidence="2">CGMCC 1.15178</strain>
    </source>
</reference>